<evidence type="ECO:0000256" key="8">
    <source>
        <dbReference type="ARBA" id="ARBA00023170"/>
    </source>
</evidence>
<keyword evidence="9 10" id="KW-0998">Cell outer membrane</keyword>
<dbReference type="OrthoDB" id="9758472at2"/>
<organism evidence="14 15">
    <name type="scientific">Filimonas effusa</name>
    <dbReference type="NCBI Taxonomy" id="2508721"/>
    <lineage>
        <taxon>Bacteria</taxon>
        <taxon>Pseudomonadati</taxon>
        <taxon>Bacteroidota</taxon>
        <taxon>Chitinophagia</taxon>
        <taxon>Chitinophagales</taxon>
        <taxon>Chitinophagaceae</taxon>
        <taxon>Filimonas</taxon>
    </lineage>
</organism>
<evidence type="ECO:0000256" key="1">
    <source>
        <dbReference type="ARBA" id="ARBA00004571"/>
    </source>
</evidence>
<gene>
    <name evidence="14" type="ORF">ESB13_01085</name>
</gene>
<keyword evidence="5" id="KW-0732">Signal</keyword>
<evidence type="ECO:0000259" key="13">
    <source>
        <dbReference type="Pfam" id="PF07715"/>
    </source>
</evidence>
<keyword evidence="15" id="KW-1185">Reference proteome</keyword>
<dbReference type="GO" id="GO:0044718">
    <property type="term" value="P:siderophore transmembrane transport"/>
    <property type="evidence" value="ECO:0007669"/>
    <property type="project" value="TreeGrafter"/>
</dbReference>
<protein>
    <submittedName>
        <fullName evidence="14">TonB-dependent receptor</fullName>
    </submittedName>
</protein>
<dbReference type="Gene3D" id="2.170.130.10">
    <property type="entry name" value="TonB-dependent receptor, plug domain"/>
    <property type="match status" value="1"/>
</dbReference>
<name>A0A4Q1DAE0_9BACT</name>
<dbReference type="GO" id="GO:0015344">
    <property type="term" value="F:siderophore uptake transmembrane transporter activity"/>
    <property type="evidence" value="ECO:0007669"/>
    <property type="project" value="TreeGrafter"/>
</dbReference>
<comment type="caution">
    <text evidence="14">The sequence shown here is derived from an EMBL/GenBank/DDBJ whole genome shotgun (WGS) entry which is preliminary data.</text>
</comment>
<feature type="domain" description="TonB-dependent receptor plug" evidence="13">
    <location>
        <begin position="46"/>
        <end position="150"/>
    </location>
</feature>
<dbReference type="PANTHER" id="PTHR30069:SF29">
    <property type="entry name" value="HEMOGLOBIN AND HEMOGLOBIN-HAPTOGLOBIN-BINDING PROTEIN 1-RELATED"/>
    <property type="match status" value="1"/>
</dbReference>
<dbReference type="SUPFAM" id="SSF56935">
    <property type="entry name" value="Porins"/>
    <property type="match status" value="1"/>
</dbReference>
<evidence type="ECO:0000259" key="12">
    <source>
        <dbReference type="Pfam" id="PF00593"/>
    </source>
</evidence>
<dbReference type="InterPro" id="IPR037066">
    <property type="entry name" value="Plug_dom_sf"/>
</dbReference>
<dbReference type="EMBL" id="SDHZ01000001">
    <property type="protein sequence ID" value="RXK85449.1"/>
    <property type="molecule type" value="Genomic_DNA"/>
</dbReference>
<keyword evidence="2 10" id="KW-0813">Transport</keyword>
<dbReference type="PANTHER" id="PTHR30069">
    <property type="entry name" value="TONB-DEPENDENT OUTER MEMBRANE RECEPTOR"/>
    <property type="match status" value="1"/>
</dbReference>
<evidence type="ECO:0000313" key="15">
    <source>
        <dbReference type="Proteomes" id="UP000290545"/>
    </source>
</evidence>
<dbReference type="AlphaFoldDB" id="A0A4Q1DAE0"/>
<dbReference type="Gene3D" id="2.40.170.20">
    <property type="entry name" value="TonB-dependent receptor, beta-barrel domain"/>
    <property type="match status" value="1"/>
</dbReference>
<evidence type="ECO:0000256" key="2">
    <source>
        <dbReference type="ARBA" id="ARBA00022448"/>
    </source>
</evidence>
<keyword evidence="7 10" id="KW-0472">Membrane</keyword>
<dbReference type="InterPro" id="IPR036942">
    <property type="entry name" value="Beta-barrel_TonB_sf"/>
</dbReference>
<comment type="similarity">
    <text evidence="10 11">Belongs to the TonB-dependent receptor family.</text>
</comment>
<accession>A0A4Q1DAE0</accession>
<keyword evidence="6 11" id="KW-0798">TonB box</keyword>
<feature type="domain" description="TonB-dependent receptor-like beta-barrel" evidence="12">
    <location>
        <begin position="271"/>
        <end position="613"/>
    </location>
</feature>
<dbReference type="Pfam" id="PF00593">
    <property type="entry name" value="TonB_dep_Rec_b-barrel"/>
    <property type="match status" value="1"/>
</dbReference>
<dbReference type="InterPro" id="IPR012910">
    <property type="entry name" value="Plug_dom"/>
</dbReference>
<evidence type="ECO:0000256" key="10">
    <source>
        <dbReference type="PROSITE-ProRule" id="PRU01360"/>
    </source>
</evidence>
<dbReference type="InterPro" id="IPR000531">
    <property type="entry name" value="Beta-barrel_TonB"/>
</dbReference>
<evidence type="ECO:0000256" key="7">
    <source>
        <dbReference type="ARBA" id="ARBA00023136"/>
    </source>
</evidence>
<dbReference type="Pfam" id="PF07715">
    <property type="entry name" value="Plug"/>
    <property type="match status" value="1"/>
</dbReference>
<dbReference type="RefSeq" id="WP_129001201.1">
    <property type="nucleotide sequence ID" value="NZ_SDHZ01000001.1"/>
</dbReference>
<evidence type="ECO:0000256" key="9">
    <source>
        <dbReference type="ARBA" id="ARBA00023237"/>
    </source>
</evidence>
<evidence type="ECO:0000256" key="11">
    <source>
        <dbReference type="RuleBase" id="RU003357"/>
    </source>
</evidence>
<evidence type="ECO:0000256" key="3">
    <source>
        <dbReference type="ARBA" id="ARBA00022452"/>
    </source>
</evidence>
<dbReference type="Proteomes" id="UP000290545">
    <property type="component" value="Unassembled WGS sequence"/>
</dbReference>
<evidence type="ECO:0000256" key="5">
    <source>
        <dbReference type="ARBA" id="ARBA00022729"/>
    </source>
</evidence>
<evidence type="ECO:0000256" key="4">
    <source>
        <dbReference type="ARBA" id="ARBA00022692"/>
    </source>
</evidence>
<reference evidence="14 15" key="1">
    <citation type="submission" date="2019-01" db="EMBL/GenBank/DDBJ databases">
        <title>Filimonas sp. strain TTM-71.</title>
        <authorList>
            <person name="Chen W.-M."/>
        </authorList>
    </citation>
    <scope>NUCLEOTIDE SEQUENCE [LARGE SCALE GENOMIC DNA]</scope>
    <source>
        <strain evidence="14 15">TTM-71</strain>
    </source>
</reference>
<evidence type="ECO:0000313" key="14">
    <source>
        <dbReference type="EMBL" id="RXK85449.1"/>
    </source>
</evidence>
<comment type="subcellular location">
    <subcellularLocation>
        <location evidence="1 10">Cell outer membrane</location>
        <topology evidence="1 10">Multi-pass membrane protein</topology>
    </subcellularLocation>
</comment>
<keyword evidence="4 10" id="KW-0812">Transmembrane</keyword>
<dbReference type="InterPro" id="IPR039426">
    <property type="entry name" value="TonB-dep_rcpt-like"/>
</dbReference>
<proteinExistence type="inferred from homology"/>
<dbReference type="GO" id="GO:0009279">
    <property type="term" value="C:cell outer membrane"/>
    <property type="evidence" value="ECO:0007669"/>
    <property type="project" value="UniProtKB-SubCell"/>
</dbReference>
<keyword evidence="8 14" id="KW-0675">Receptor</keyword>
<keyword evidence="3 10" id="KW-1134">Transmembrane beta strand</keyword>
<dbReference type="PROSITE" id="PS52016">
    <property type="entry name" value="TONB_DEPENDENT_REC_3"/>
    <property type="match status" value="1"/>
</dbReference>
<sequence>MKLKHIAFIAGSYLPVALQAQEVTTEKDLDPVTITATLNPVASSKTGRNLFVIKGEEISKYPVHSLDEMLRYLPGMEVQARGPMGAQSDFVVRGGTFQQVLVIIDGLRVNDPNTGHFNSYMPIIPSEIERIEVLKGASSAIYGSDAVGGVIHIITKAFARQQTKGQQIQAGVTSGAYGLLNANAGGYYSGDKWTFSAGAMSNNADGQEQRGINGFFHLHSFSASAGYKINDNWRVAYRSSYDSRRFAAQNFYTSFASDTATEKVNTLWNQLSVNYHKNNNNFSLQAGQKMVDDHYAYNKISTANNNRSTLWQALATYEHRFNDAVIFTGGAQYQRKGIRSNDRGNHTVQQAAAFAALNLEASEAFTISPALRLDWNERSGYELVPQINTSYRYGKLLVRASAGKTIRNADFTERYNNYNKSLVTSGRIGNPNLSAERSFSYEAGLDFFASKQLKIATTFFQRRHTDLVDWTTTSYADMPRKDNLSRTGTYALARNISKVNTTGVEADIIWQHSFNSKRHLSVTAGFVWLNSVTSDGFTSFYTSSHAKYLTNGMIRYNVGRFNISLNGIYKVRDAQAAAGLKGVVSKEYFVLNAKAGYFIIANKLNVFAQADNVFDKSYADLLGAQMPGRWLMGGLSFRL</sequence>
<evidence type="ECO:0000256" key="6">
    <source>
        <dbReference type="ARBA" id="ARBA00023077"/>
    </source>
</evidence>